<keyword evidence="3" id="KW-1185">Reference proteome</keyword>
<proteinExistence type="predicted"/>
<comment type="caution">
    <text evidence="2">The sequence shown here is derived from an EMBL/GenBank/DDBJ whole genome shotgun (WGS) entry which is preliminary data.</text>
</comment>
<feature type="transmembrane region" description="Helical" evidence="1">
    <location>
        <begin position="12"/>
        <end position="34"/>
    </location>
</feature>
<organism evidence="2 3">
    <name type="scientific">Mycena metata</name>
    <dbReference type="NCBI Taxonomy" id="1033252"/>
    <lineage>
        <taxon>Eukaryota</taxon>
        <taxon>Fungi</taxon>
        <taxon>Dikarya</taxon>
        <taxon>Basidiomycota</taxon>
        <taxon>Agaricomycotina</taxon>
        <taxon>Agaricomycetes</taxon>
        <taxon>Agaricomycetidae</taxon>
        <taxon>Agaricales</taxon>
        <taxon>Marasmiineae</taxon>
        <taxon>Mycenaceae</taxon>
        <taxon>Mycena</taxon>
    </lineage>
</organism>
<evidence type="ECO:0000313" key="2">
    <source>
        <dbReference type="EMBL" id="KAJ7785800.1"/>
    </source>
</evidence>
<evidence type="ECO:0000313" key="3">
    <source>
        <dbReference type="Proteomes" id="UP001215598"/>
    </source>
</evidence>
<dbReference type="AlphaFoldDB" id="A0AAD7KHD6"/>
<keyword evidence="1" id="KW-0472">Membrane</keyword>
<accession>A0AAD7KHD6</accession>
<reference evidence="2" key="1">
    <citation type="submission" date="2023-03" db="EMBL/GenBank/DDBJ databases">
        <title>Massive genome expansion in bonnet fungi (Mycena s.s.) driven by repeated elements and novel gene families across ecological guilds.</title>
        <authorList>
            <consortium name="Lawrence Berkeley National Laboratory"/>
            <person name="Harder C.B."/>
            <person name="Miyauchi S."/>
            <person name="Viragh M."/>
            <person name="Kuo A."/>
            <person name="Thoen E."/>
            <person name="Andreopoulos B."/>
            <person name="Lu D."/>
            <person name="Skrede I."/>
            <person name="Drula E."/>
            <person name="Henrissat B."/>
            <person name="Morin E."/>
            <person name="Kohler A."/>
            <person name="Barry K."/>
            <person name="LaButti K."/>
            <person name="Morin E."/>
            <person name="Salamov A."/>
            <person name="Lipzen A."/>
            <person name="Mereny Z."/>
            <person name="Hegedus B."/>
            <person name="Baldrian P."/>
            <person name="Stursova M."/>
            <person name="Weitz H."/>
            <person name="Taylor A."/>
            <person name="Grigoriev I.V."/>
            <person name="Nagy L.G."/>
            <person name="Martin F."/>
            <person name="Kauserud H."/>
        </authorList>
    </citation>
    <scope>NUCLEOTIDE SEQUENCE</scope>
    <source>
        <strain evidence="2">CBHHK182m</strain>
    </source>
</reference>
<dbReference type="Proteomes" id="UP001215598">
    <property type="component" value="Unassembled WGS sequence"/>
</dbReference>
<gene>
    <name evidence="2" type="ORF">B0H16DRAFT_5895</name>
</gene>
<name>A0AAD7KHD6_9AGAR</name>
<sequence length="446" mass="50378">MFLLGGLTFAYAAYNTPDTFIVLLLLCLLVFAAVMRNTKRRIVDFCADALDTNLVDLRHRYQAPSVIFVAAKVRQNRRPTQAPEEIVAFCILDVDFEGCLVTIEDIIIEPAYAHHALASRLVETVLVHRRTFAKKLGCVALKFNPFHPPEQATECSVEFSRRGWLPRSAQGHRTLLFEQQQSLPAILDLDPAPGAEQAVYILELSDQAEPLAGVSNTHTLLLRLFRCLCHPSEGKAIREIYEHSCRTVRLAAGATERDAKNLDAEPDLLDYLMKHPHEAYATTWLDSPRTGKVTWGLTNRDTTAASKYGVCVPAINGALAIQYETLCNDPDANPTARWLAGFMILFTYLHELEHAWLRHVFRTSLFSERNTPLRQPGESGCFLEGLLLRGDLRVACSDGKVRFGSGSGYFCPNLEPELRFRFRDWLNFEPNLRFRFGSVDHDINWV</sequence>
<keyword evidence="1" id="KW-1133">Transmembrane helix</keyword>
<protein>
    <submittedName>
        <fullName evidence="2">Uncharacterized protein</fullName>
    </submittedName>
</protein>
<keyword evidence="1" id="KW-0812">Transmembrane</keyword>
<dbReference type="EMBL" id="JARKIB010000001">
    <property type="protein sequence ID" value="KAJ7785800.1"/>
    <property type="molecule type" value="Genomic_DNA"/>
</dbReference>
<evidence type="ECO:0000256" key="1">
    <source>
        <dbReference type="SAM" id="Phobius"/>
    </source>
</evidence>